<protein>
    <recommendedName>
        <fullName evidence="2">ATPase AAA-type core domain-containing protein</fullName>
    </recommendedName>
</protein>
<proteinExistence type="predicted"/>
<accession>X1IH51</accession>
<evidence type="ECO:0008006" key="2">
    <source>
        <dbReference type="Google" id="ProtNLM"/>
    </source>
</evidence>
<feature type="non-terminal residue" evidence="1">
    <location>
        <position position="1"/>
    </location>
</feature>
<sequence length="64" mass="6917">YDLVILDEPTYGLPVQGVAEFLAQVAGDLGAKPLVIISHNRNFLALFCDTIIHLDNGAIHEATL</sequence>
<reference evidence="1" key="1">
    <citation type="journal article" date="2014" name="Front. Microbiol.">
        <title>High frequency of phylogenetically diverse reductive dehalogenase-homologous genes in deep subseafloor sedimentary metagenomes.</title>
        <authorList>
            <person name="Kawai M."/>
            <person name="Futagami T."/>
            <person name="Toyoda A."/>
            <person name="Takaki Y."/>
            <person name="Nishi S."/>
            <person name="Hori S."/>
            <person name="Arai W."/>
            <person name="Tsubouchi T."/>
            <person name="Morono Y."/>
            <person name="Uchiyama I."/>
            <person name="Ito T."/>
            <person name="Fujiyama A."/>
            <person name="Inagaki F."/>
            <person name="Takami H."/>
        </authorList>
    </citation>
    <scope>NUCLEOTIDE SEQUENCE</scope>
    <source>
        <strain evidence="1">Expedition CK06-06</strain>
    </source>
</reference>
<gene>
    <name evidence="1" type="ORF">S03H2_28461</name>
</gene>
<dbReference type="EMBL" id="BARU01017147">
    <property type="protein sequence ID" value="GAH56898.1"/>
    <property type="molecule type" value="Genomic_DNA"/>
</dbReference>
<comment type="caution">
    <text evidence="1">The sequence shown here is derived from an EMBL/GenBank/DDBJ whole genome shotgun (WGS) entry which is preliminary data.</text>
</comment>
<dbReference type="SUPFAM" id="SSF52540">
    <property type="entry name" value="P-loop containing nucleoside triphosphate hydrolases"/>
    <property type="match status" value="1"/>
</dbReference>
<dbReference type="InterPro" id="IPR027417">
    <property type="entry name" value="P-loop_NTPase"/>
</dbReference>
<organism evidence="1">
    <name type="scientific">marine sediment metagenome</name>
    <dbReference type="NCBI Taxonomy" id="412755"/>
    <lineage>
        <taxon>unclassified sequences</taxon>
        <taxon>metagenomes</taxon>
        <taxon>ecological metagenomes</taxon>
    </lineage>
</organism>
<dbReference type="Gene3D" id="3.40.50.300">
    <property type="entry name" value="P-loop containing nucleotide triphosphate hydrolases"/>
    <property type="match status" value="1"/>
</dbReference>
<name>X1IH51_9ZZZZ</name>
<evidence type="ECO:0000313" key="1">
    <source>
        <dbReference type="EMBL" id="GAH56898.1"/>
    </source>
</evidence>
<dbReference type="AlphaFoldDB" id="X1IH51"/>